<evidence type="ECO:0000313" key="2">
    <source>
        <dbReference type="EMBL" id="DBA17705.1"/>
    </source>
</evidence>
<feature type="domain" description="Amidase" evidence="1">
    <location>
        <begin position="22"/>
        <end position="80"/>
    </location>
</feature>
<comment type="caution">
    <text evidence="2">The sequence shown here is derived from an EMBL/GenBank/DDBJ whole genome shotgun (WGS) entry which is preliminary data.</text>
</comment>
<dbReference type="InterPro" id="IPR036928">
    <property type="entry name" value="AS_sf"/>
</dbReference>
<proteinExistence type="predicted"/>
<dbReference type="GO" id="GO:0017064">
    <property type="term" value="F:fatty acid amide hydrolase activity"/>
    <property type="evidence" value="ECO:0007669"/>
    <property type="project" value="TreeGrafter"/>
</dbReference>
<gene>
    <name evidence="2" type="ORF">GDO54_016035</name>
</gene>
<dbReference type="AlphaFoldDB" id="A0AAV2ZYF9"/>
<dbReference type="Pfam" id="PF01425">
    <property type="entry name" value="Amidase"/>
    <property type="match status" value="2"/>
</dbReference>
<dbReference type="EMBL" id="DYDO01000009">
    <property type="protein sequence ID" value="DBA17705.1"/>
    <property type="molecule type" value="Genomic_DNA"/>
</dbReference>
<accession>A0AAV2ZYF9</accession>
<dbReference type="SUPFAM" id="SSF75304">
    <property type="entry name" value="Amidase signature (AS) enzymes"/>
    <property type="match status" value="1"/>
</dbReference>
<dbReference type="PANTHER" id="PTHR45847:SF8">
    <property type="entry name" value="FATTY ACID AMIDE HYDROLASE-RELATED"/>
    <property type="match status" value="1"/>
</dbReference>
<reference evidence="2" key="1">
    <citation type="thesis" date="2020" institute="ProQuest LLC" country="789 East Eisenhower Parkway, Ann Arbor, MI, USA">
        <title>Comparative Genomics and Chromosome Evolution.</title>
        <authorList>
            <person name="Mudd A.B."/>
        </authorList>
    </citation>
    <scope>NUCLEOTIDE SEQUENCE</scope>
    <source>
        <strain evidence="2">1538</strain>
        <tissue evidence="2">Blood</tissue>
    </source>
</reference>
<dbReference type="GO" id="GO:0004040">
    <property type="term" value="F:amidase activity"/>
    <property type="evidence" value="ECO:0007669"/>
    <property type="project" value="TreeGrafter"/>
</dbReference>
<dbReference type="GO" id="GO:0009062">
    <property type="term" value="P:fatty acid catabolic process"/>
    <property type="evidence" value="ECO:0007669"/>
    <property type="project" value="TreeGrafter"/>
</dbReference>
<protein>
    <recommendedName>
        <fullName evidence="1">Amidase domain-containing protein</fullName>
    </recommendedName>
</protein>
<organism evidence="2 3">
    <name type="scientific">Pyxicephalus adspersus</name>
    <name type="common">African bullfrog</name>
    <dbReference type="NCBI Taxonomy" id="30357"/>
    <lineage>
        <taxon>Eukaryota</taxon>
        <taxon>Metazoa</taxon>
        <taxon>Chordata</taxon>
        <taxon>Craniata</taxon>
        <taxon>Vertebrata</taxon>
        <taxon>Euteleostomi</taxon>
        <taxon>Amphibia</taxon>
        <taxon>Batrachia</taxon>
        <taxon>Anura</taxon>
        <taxon>Neobatrachia</taxon>
        <taxon>Ranoidea</taxon>
        <taxon>Pyxicephalidae</taxon>
        <taxon>Pyxicephalinae</taxon>
        <taxon>Pyxicephalus</taxon>
    </lineage>
</organism>
<dbReference type="InterPro" id="IPR052096">
    <property type="entry name" value="Endocannabinoid_amidase"/>
</dbReference>
<sequence>MGPRQRATMVHKANHKPISSFSSMESSNPIYGGTLNPHNKAKGCAGSTGGEGALIGGGGSILGIGTDIGGSIRLPSSFLSTCIGPMARDVDGVVLAMKALLCEEMFRLDPNVPPIPFNEEMFSSKKNLRIGYIEEDGFFKPNPSMSRVVLETKNLLEGAGHEEYQAEFIGEWRKLDLDLLICPMLGPAFNVGYAGKLLACASFTALYNMLQFPAGVLPVGSVTTEDEEALKHYKGYENDHWDKLFRKAVSDGVGLPLSVQCVALPYQDELCLRLMMEVQTLHREKTIRGPV</sequence>
<feature type="domain" description="Amidase" evidence="1">
    <location>
        <begin position="81"/>
        <end position="168"/>
    </location>
</feature>
<evidence type="ECO:0000313" key="3">
    <source>
        <dbReference type="Proteomes" id="UP001181693"/>
    </source>
</evidence>
<name>A0AAV2ZYF9_PYXAD</name>
<dbReference type="InterPro" id="IPR023631">
    <property type="entry name" value="Amidase_dom"/>
</dbReference>
<dbReference type="Gene3D" id="3.90.1300.10">
    <property type="entry name" value="Amidase signature (AS) domain"/>
    <property type="match status" value="2"/>
</dbReference>
<dbReference type="PANTHER" id="PTHR45847">
    <property type="entry name" value="FATTY ACID AMIDE HYDROLASE"/>
    <property type="match status" value="1"/>
</dbReference>
<evidence type="ECO:0000259" key="1">
    <source>
        <dbReference type="Pfam" id="PF01425"/>
    </source>
</evidence>
<keyword evidence="3" id="KW-1185">Reference proteome</keyword>
<dbReference type="Proteomes" id="UP001181693">
    <property type="component" value="Unassembled WGS sequence"/>
</dbReference>